<proteinExistence type="predicted"/>
<feature type="domain" description="Glycosyl transferase family 1" evidence="1">
    <location>
        <begin position="5"/>
        <end position="135"/>
    </location>
</feature>
<dbReference type="RefSeq" id="WP_342959852.1">
    <property type="nucleotide sequence ID" value="NZ_JAZHFZ010000131.1"/>
</dbReference>
<keyword evidence="2" id="KW-0328">Glycosyltransferase</keyword>
<dbReference type="PANTHER" id="PTHR12526">
    <property type="entry name" value="GLYCOSYLTRANSFERASE"/>
    <property type="match status" value="1"/>
</dbReference>
<protein>
    <submittedName>
        <fullName evidence="2">Glycosyltransferase family 4 protein</fullName>
        <ecNumber evidence="2">2.4.-.-</ecNumber>
    </submittedName>
</protein>
<dbReference type="SUPFAM" id="SSF53756">
    <property type="entry name" value="UDP-Glycosyltransferase/glycogen phosphorylase"/>
    <property type="match status" value="1"/>
</dbReference>
<gene>
    <name evidence="2" type="ORF">V4C56_42885</name>
</gene>
<comment type="caution">
    <text evidence="2">The sequence shown here is derived from an EMBL/GenBank/DDBJ whole genome shotgun (WGS) entry which is preliminary data.</text>
</comment>
<dbReference type="GO" id="GO:0016757">
    <property type="term" value="F:glycosyltransferase activity"/>
    <property type="evidence" value="ECO:0007669"/>
    <property type="project" value="UniProtKB-KW"/>
</dbReference>
<dbReference type="EMBL" id="JAZHGA010000135">
    <property type="protein sequence ID" value="MEM5346346.1"/>
    <property type="molecule type" value="Genomic_DNA"/>
</dbReference>
<dbReference type="PANTHER" id="PTHR12526:SF630">
    <property type="entry name" value="GLYCOSYLTRANSFERASE"/>
    <property type="match status" value="1"/>
</dbReference>
<accession>A0ABU9RH02</accession>
<dbReference type="EC" id="2.4.-.-" evidence="2"/>
<feature type="non-terminal residue" evidence="2">
    <location>
        <position position="1"/>
    </location>
</feature>
<evidence type="ECO:0000259" key="1">
    <source>
        <dbReference type="Pfam" id="PF00534"/>
    </source>
</evidence>
<name>A0ABU9RH02_9BURK</name>
<dbReference type="Proteomes" id="UP001481677">
    <property type="component" value="Unassembled WGS sequence"/>
</dbReference>
<keyword evidence="3" id="KW-1185">Reference proteome</keyword>
<evidence type="ECO:0000313" key="3">
    <source>
        <dbReference type="Proteomes" id="UP001481677"/>
    </source>
</evidence>
<sequence length="158" mass="16805">AMVLNPHMHAVLVGAPLFGEDAYEAKLHAFVAAHGLEERVHFLGFQDDVAACMCAVDVVAHTSITPEPFGRVIVEGMLAQRPVVASRAGGVTEIIDDGVNGVMCTPGDAHALADTLAELRSDQALRDRLVARGYQTAVRKFGTQAYVEGVERILANVA</sequence>
<reference evidence="2 3" key="1">
    <citation type="submission" date="2024-01" db="EMBL/GenBank/DDBJ databases">
        <title>The diversity of rhizobia nodulating Mimosa spp. in eleven states of Brazil covering several biomes is determined by host plant, location, and edaphic factors.</title>
        <authorList>
            <person name="Rouws L."/>
            <person name="Barauna A."/>
            <person name="Beukes C."/>
            <person name="De Faria S.M."/>
            <person name="Gross E."/>
            <person name="Dos Reis Junior F.B."/>
            <person name="Simon M."/>
            <person name="Maluk M."/>
            <person name="Odee D.W."/>
            <person name="Kenicer G."/>
            <person name="Young J.P.W."/>
            <person name="Reis V.M."/>
            <person name="Zilli J."/>
            <person name="James E.K."/>
        </authorList>
    </citation>
    <scope>NUCLEOTIDE SEQUENCE [LARGE SCALE GENOMIC DNA]</scope>
    <source>
        <strain evidence="2 3">JPY530</strain>
    </source>
</reference>
<dbReference type="Pfam" id="PF00534">
    <property type="entry name" value="Glycos_transf_1"/>
    <property type="match status" value="1"/>
</dbReference>
<dbReference type="InterPro" id="IPR001296">
    <property type="entry name" value="Glyco_trans_1"/>
</dbReference>
<dbReference type="CDD" id="cd03801">
    <property type="entry name" value="GT4_PimA-like"/>
    <property type="match status" value="1"/>
</dbReference>
<feature type="non-terminal residue" evidence="2">
    <location>
        <position position="158"/>
    </location>
</feature>
<dbReference type="Gene3D" id="3.40.50.2000">
    <property type="entry name" value="Glycogen Phosphorylase B"/>
    <property type="match status" value="2"/>
</dbReference>
<evidence type="ECO:0000313" key="2">
    <source>
        <dbReference type="EMBL" id="MEM5346346.1"/>
    </source>
</evidence>
<organism evidence="2 3">
    <name type="scientific">Paraburkholderia azotifigens</name>
    <dbReference type="NCBI Taxonomy" id="2057004"/>
    <lineage>
        <taxon>Bacteria</taxon>
        <taxon>Pseudomonadati</taxon>
        <taxon>Pseudomonadota</taxon>
        <taxon>Betaproteobacteria</taxon>
        <taxon>Burkholderiales</taxon>
        <taxon>Burkholderiaceae</taxon>
        <taxon>Paraburkholderia</taxon>
    </lineage>
</organism>
<keyword evidence="2" id="KW-0808">Transferase</keyword>